<reference evidence="1" key="1">
    <citation type="journal article" date="2014" name="Front. Microbiol.">
        <title>High frequency of phylogenetically diverse reductive dehalogenase-homologous genes in deep subseafloor sedimentary metagenomes.</title>
        <authorList>
            <person name="Kawai M."/>
            <person name="Futagami T."/>
            <person name="Toyoda A."/>
            <person name="Takaki Y."/>
            <person name="Nishi S."/>
            <person name="Hori S."/>
            <person name="Arai W."/>
            <person name="Tsubouchi T."/>
            <person name="Morono Y."/>
            <person name="Uchiyama I."/>
            <person name="Ito T."/>
            <person name="Fujiyama A."/>
            <person name="Inagaki F."/>
            <person name="Takami H."/>
        </authorList>
    </citation>
    <scope>NUCLEOTIDE SEQUENCE</scope>
    <source>
        <strain evidence="1">Expedition CK06-06</strain>
    </source>
</reference>
<evidence type="ECO:0000313" key="1">
    <source>
        <dbReference type="EMBL" id="GAF89968.1"/>
    </source>
</evidence>
<name>X0T927_9ZZZZ</name>
<sequence>SFILYHALDEQFNPEIGFARTVGIKNYIWFTTISPRPDIPFIKKLIFKPCNMNYTTDMDGRLLFRDVEIRPIGFISNSDDEFEFNIKNDYDYIYETDFTIYDINISQGVYDNWYYEMEYSSNRSRPVSVDISTRWGDFFSGSSNSMEMGWTFKTSRFYALSMDASYNKISLGNRDIIARDYVGRLALDFSTRLSTSTFIQYNNETRKMNTNFRLHYIPKIGSDVYIVYNHLMDESDRFRTLQNAAMLKMDYIYRF</sequence>
<accession>X0T927</accession>
<dbReference type="AlphaFoldDB" id="X0T927"/>
<comment type="caution">
    <text evidence="1">The sequence shown here is derived from an EMBL/GenBank/DDBJ whole genome shotgun (WGS) entry which is preliminary data.</text>
</comment>
<protein>
    <recommendedName>
        <fullName evidence="2">LptD C-terminal domain-containing protein</fullName>
    </recommendedName>
</protein>
<evidence type="ECO:0008006" key="2">
    <source>
        <dbReference type="Google" id="ProtNLM"/>
    </source>
</evidence>
<proteinExistence type="predicted"/>
<dbReference type="EMBL" id="BARS01010118">
    <property type="protein sequence ID" value="GAF89968.1"/>
    <property type="molecule type" value="Genomic_DNA"/>
</dbReference>
<organism evidence="1">
    <name type="scientific">marine sediment metagenome</name>
    <dbReference type="NCBI Taxonomy" id="412755"/>
    <lineage>
        <taxon>unclassified sequences</taxon>
        <taxon>metagenomes</taxon>
        <taxon>ecological metagenomes</taxon>
    </lineage>
</organism>
<gene>
    <name evidence="1" type="ORF">S01H1_18856</name>
</gene>
<feature type="non-terminal residue" evidence="1">
    <location>
        <position position="1"/>
    </location>
</feature>